<comment type="similarity">
    <text evidence="2">Belongs to the thrombospondin family.</text>
</comment>
<feature type="domain" description="VWFD" evidence="17">
    <location>
        <begin position="1066"/>
        <end position="1236"/>
    </location>
</feature>
<dbReference type="SMART" id="SM00209">
    <property type="entry name" value="TSP1"/>
    <property type="match status" value="27"/>
</dbReference>
<feature type="disulfide bond" evidence="13">
    <location>
        <begin position="1490"/>
        <end position="1505"/>
    </location>
</feature>
<keyword evidence="7" id="KW-0677">Repeat</keyword>
<feature type="disulfide bond" evidence="13">
    <location>
        <begin position="1694"/>
        <end position="1706"/>
    </location>
</feature>
<dbReference type="PROSITE" id="PS01285">
    <property type="entry name" value="FA58C_1"/>
    <property type="match status" value="1"/>
</dbReference>
<feature type="disulfide bond" evidence="13">
    <location>
        <begin position="2876"/>
        <end position="2891"/>
    </location>
</feature>
<feature type="disulfide bond" evidence="13">
    <location>
        <begin position="2857"/>
        <end position="2869"/>
    </location>
</feature>
<dbReference type="InterPro" id="IPR036055">
    <property type="entry name" value="LDL_receptor-like_sf"/>
</dbReference>
<evidence type="ECO:0000313" key="20">
    <source>
        <dbReference type="RefSeq" id="XP_060539216.1"/>
    </source>
</evidence>
<feature type="disulfide bond" evidence="13">
    <location>
        <begin position="1605"/>
        <end position="1620"/>
    </location>
</feature>
<dbReference type="PROSITE" id="PS01286">
    <property type="entry name" value="FA58C_2"/>
    <property type="match status" value="2"/>
</dbReference>
<feature type="disulfide bond" evidence="13">
    <location>
        <begin position="2425"/>
        <end position="2437"/>
    </location>
</feature>
<dbReference type="PANTHER" id="PTHR11339">
    <property type="entry name" value="EXTRACELLULAR MATRIX GLYCOPROTEIN RELATED"/>
    <property type="match status" value="1"/>
</dbReference>
<feature type="disulfide bond" evidence="13">
    <location>
        <begin position="1517"/>
        <end position="1535"/>
    </location>
</feature>
<dbReference type="SMART" id="SM00215">
    <property type="entry name" value="VWC_out"/>
    <property type="match status" value="8"/>
</dbReference>
<dbReference type="CDD" id="cd00057">
    <property type="entry name" value="FA58C"/>
    <property type="match status" value="2"/>
</dbReference>
<dbReference type="SMART" id="SM00832">
    <property type="entry name" value="C8"/>
    <property type="match status" value="3"/>
</dbReference>
<dbReference type="InterPro" id="IPR000421">
    <property type="entry name" value="FA58C"/>
</dbReference>
<evidence type="ECO:0000256" key="12">
    <source>
        <dbReference type="ARBA" id="ARBA00045981"/>
    </source>
</evidence>
<dbReference type="PROSITE" id="PS51446">
    <property type="entry name" value="PACIFASTIN"/>
    <property type="match status" value="1"/>
</dbReference>
<keyword evidence="4" id="KW-0964">Secreted</keyword>
<feature type="disulfide bond" evidence="13">
    <location>
        <begin position="1586"/>
        <end position="1598"/>
    </location>
</feature>
<evidence type="ECO:0000256" key="8">
    <source>
        <dbReference type="ARBA" id="ARBA00022837"/>
    </source>
</evidence>
<comment type="subcellular location">
    <subcellularLocation>
        <location evidence="1">Secreted</location>
        <location evidence="1">Extracellular space</location>
    </subcellularLocation>
</comment>
<dbReference type="InterPro" id="IPR008037">
    <property type="entry name" value="Pacifastin_dom"/>
</dbReference>
<dbReference type="InterPro" id="IPR008979">
    <property type="entry name" value="Galactose-bd-like_sf"/>
</dbReference>
<feature type="region of interest" description="Disordered" evidence="14">
    <location>
        <begin position="2801"/>
        <end position="2821"/>
    </location>
</feature>
<feature type="disulfide bond" evidence="13">
    <location>
        <begin position="1701"/>
        <end position="1719"/>
    </location>
</feature>
<dbReference type="SMART" id="SM00214">
    <property type="entry name" value="VWC"/>
    <property type="match status" value="7"/>
</dbReference>
<dbReference type="InterPro" id="IPR000884">
    <property type="entry name" value="TSP1_rpt"/>
</dbReference>
<dbReference type="PROSITE" id="PS01209">
    <property type="entry name" value="LDLRA_1"/>
    <property type="match status" value="3"/>
</dbReference>
<dbReference type="InterPro" id="IPR001846">
    <property type="entry name" value="VWF_type-D"/>
</dbReference>
<keyword evidence="9" id="KW-0130">Cell adhesion</keyword>
<dbReference type="InterPro" id="IPR036383">
    <property type="entry name" value="TSP1_rpt_sf"/>
</dbReference>
<evidence type="ECO:0000256" key="6">
    <source>
        <dbReference type="ARBA" id="ARBA00022729"/>
    </source>
</evidence>
<evidence type="ECO:0000256" key="10">
    <source>
        <dbReference type="ARBA" id="ARBA00023157"/>
    </source>
</evidence>
<evidence type="ECO:0000256" key="3">
    <source>
        <dbReference type="ARBA" id="ARBA00020523"/>
    </source>
</evidence>
<dbReference type="SMART" id="SM00231">
    <property type="entry name" value="FA58C"/>
    <property type="match status" value="2"/>
</dbReference>
<dbReference type="InterPro" id="IPR023415">
    <property type="entry name" value="LDLR_class-A_CS"/>
</dbReference>
<dbReference type="Gene3D" id="2.60.120.260">
    <property type="entry name" value="Galactose-binding domain-like"/>
    <property type="match status" value="2"/>
</dbReference>
<dbReference type="GeneID" id="117673241"/>
<dbReference type="PROSITE" id="PS50022">
    <property type="entry name" value="FA58C_3"/>
    <property type="match status" value="2"/>
</dbReference>
<evidence type="ECO:0000256" key="4">
    <source>
        <dbReference type="ARBA" id="ARBA00022525"/>
    </source>
</evidence>
<feature type="region of interest" description="Disordered" evidence="14">
    <location>
        <begin position="4146"/>
        <end position="4180"/>
    </location>
</feature>
<evidence type="ECO:0000256" key="5">
    <source>
        <dbReference type="ARBA" id="ARBA00022536"/>
    </source>
</evidence>
<feature type="disulfide bond" evidence="13">
    <location>
        <begin position="2914"/>
        <end position="2926"/>
    </location>
</feature>
<evidence type="ECO:0000256" key="1">
    <source>
        <dbReference type="ARBA" id="ARBA00004239"/>
    </source>
</evidence>
<feature type="disulfide bond" evidence="13">
    <location>
        <begin position="1471"/>
        <end position="1483"/>
    </location>
</feature>
<feature type="domain" description="VWFC" evidence="16">
    <location>
        <begin position="2138"/>
        <end position="2197"/>
    </location>
</feature>
<name>A0ABM3YSX1_PANGU</name>
<dbReference type="SMART" id="SM00216">
    <property type="entry name" value="VWD"/>
    <property type="match status" value="3"/>
</dbReference>
<dbReference type="Gene3D" id="4.10.400.10">
    <property type="entry name" value="Low-density Lipoprotein Receptor"/>
    <property type="match status" value="14"/>
</dbReference>
<feature type="domain" description="F5/8 type C" evidence="15">
    <location>
        <begin position="2561"/>
        <end position="2718"/>
    </location>
</feature>
<sequence length="5842" mass="634229">MLPKLIPRRVINLSRSCSSSLLFGFWAPELMQSVVPSGRDRTAAPNPTVGLLSEMGQAVFPCARKFLGILAWLSIWQTLAVDDGRWCERLVQVREEDVVSVRRENVVPCVEVYHYTRAGWHLDRDRTRRDSGPGGTLCYIYKNEDPGPVAWNRTVRACCDGWTGPHCSEGMASAGFCFSTGQCQDGPRLQNLSLFGMSECCSLSWGRSWRNATSGLCFTCSREPLKGAVPLPSLLRPPTSSVLLAQQRYHNPPFATCLTWDGLHYRTFDGKHFRFGGNCTYALAAASDGTWAVYVSSGSGGCVPGQCRRDLRILFGLDLVTVHGRNVSLNGVVVPEREPLLRKGISVWWLGDFLFVDSGLGVRVKFDGRSTVHVTVGIALQGATHGLCGVYNDNPADDFQRVGGDVVTLAASFGNSWRIPETGLSLCRDAVEGPHRCDAVQDGDVQEAAETTCQKLLSRPFSQCHMQVDPHSFYDTCKYLLCSRWAGPVAACETFASYARECAQRGVFINWRKAGFCEKPCGPGQRYMDCVSSCPASCAAVGTVAGDLCRQECVSGCECVPGLYLEEGSCVPQSRCPCFHHRQKFRSGETLQQRCNLCTCRAGQWVCSQDRCAGECILHGHLHYLTFDGKRYSFRGVCHYVLVQDFTNGKIQIQVENEPCGNQGAVSCLRAVTITVQKTSARLSFSGAVSVNGQDVALPFGNADLTVRRASSAFLLLQAFGAHLFWGLEFPAAYITLQPSFAHKVRGLCGTYNWNQQDEFTTPEGDVEPGVAAFAHKFQLPHACPPTADVLFDSCSTYTQRRQYAETACAAVHSAPFQLCHNLVEREPFYQMCLEDVCSCSAEDDCLCGALAAYAHQCAKEGALVAWRNQSFCPVQCSGGQVYQECATPCGRTCSDLPVEKFGVCEDLHPACVAGCNCPEGLVLDHEGQCVQPAMCPCLHQEKAHLPGSKIQRSCNSCVCVNGAWSCTEETCPGAVLCPGELVYSLNACLLTCESLLSNLSCDGASDGCVCPPGTVFLNEHCVSPEECPCHHNGHLYQPNETIARDCNTCICRKQRWECSHHHCAATCVATGDPHYITFDGRVYTFLGDCEYVLVRENSGAFTVTAENVPCGTSGTTCTKSVVVLIGSMTVHLLRGKDVTVNGVSVRPPKTYSGNGLTLERAGLFLALLTQMGLTVLWDGGTRVYIKLEAKYQGRVAGLCGNFDGDAENDFSSQQGIVEPTADLFGNSWRISLLCPEVNAEDFEHPCTVNSHRATWARKRCGILLQDLFARCREELPCQQFYEWCVFDACGCDSGGDCECLCTAIATYAEECIQQGVSIRWRSQELCPLQCDHGMEYDPCGPACPPTCQNFGLELTEHCPMETASCVEGCFCPEGKVLHGGRCIDPSECPCFWEGTLFPLGALVMQECRNCSCEAGLWQCSAPLETCRAPSRCAESEFACHMGGRCIPKAWICDNEDDCRDGSDEFCPSSCTPDQYRCADGQCIPWGYRCDGTADCADRSDEKDCPSPGCSPQEFRCDNGRCIARQDRCDGELDCGFADPSDEADCGPACSLSEFRCAAGRCLPYLHRCDGHDDCGDFSDERDCDCPPGEFQCPSGQCLPKLLVCNGQQDCRSGMDEAFCLGPVTCAPGQLACPNATCVSHTQMCDGVRDCEDGTDEDPSRCPGIQATPLVPTVPPAFPGTRQPVINRTLGPPCGRYEFHCHSGECQPRGWVCDNEADCLDGSDELHCNRTCELDQFPCAHGAECIHYQQLCDGVPHCQDQSDESIDTCGSTQIPPCPGFFICNDRMCINVTRVCDSSPDCSQGEDELACEIPVAPPGRRNQTVGPCPEYSCGDGACIAFKQVCNGLANCADGTEASGWLPSDERDCGLWTPWAAWSMCSRSCGTGLQIRRRSCTRRADDVLRHCLGEETQAQQCFLVACPVDGQWREWATWSNCTEDCRGVVVRHRECLPSQNGGRHCTEGPDGSSGSIEIQLCQREDCLNASTCPGELVSQKCAPCPTSCTELSSRTRCRKDRPCRPGCWCPEGLVLNSEQQCVRPRECPCQVAGVRYWPGQLVKVNCRICTCQEGQMKRCRQNPECTVNCGWSAWSPWGECLGPCGVQSIQWSFRSPNNPTKHGNGRQCRGIYRKARRCQTEPCEECEHHGRTHAIGDRWRSGQCQVCQCLPNLTVQCSQYCPYSAVGCPEGRVLVKGRADACCYCTEGAENQTAIPSALPLGPLGTSRASSAPFPTAPPLSTYPLPPLGDLCYGPLGIASLPDASFTASAQQPENPAHAARLGRLLPGADLQGWAPPAEVYPELLSRPPFLQVDLGEPRNLTGVVIQGAGTSDAYVTSFFLQFSLDGARWHNYQEVTSRSTRPEPKLFQGNSDDSTPVARTFQRMVHTQYVRLLPHDFHNGIFLRLELLGCGKVSPEQPGWPTSPPGWRPCWAGEFECRNGRCVPAGPHGAICNGVDDCGDFTDELRCGVAPSLEPPTPEGCPAPQFPCTFSNLCLEASQRCDGVTHCPDGTDEIGCMAVSSVPQPGVLSPWTSEKHWQVSVAPPTAVSPGGRPLPEAHSPTPPGSCNEPLGLEDGRVHYQQLTASSHQEGHPPDAGRLNRVPNVWNTEPGWSPLQSDPNPYFQVDLLQPFFITAVATQGGGSSGGFVIRYRLLYSNDGVHFWNYTKPGYGPTTSLQAQVLEGNSDSSTPRRQELSPTLLARFLRFVPVEYHQSISLRLEVFGCSWKTERAAGRLTAASHSPAPGIIRTRPTAASSPPEKPLGTPAWLPPFTKPETAAVSRSSAAGLTLSRQFQKTTMPAALSTAMPGIRWPTSQPPATPRSSSASGVPTWHVLPHIPGTPGWRPTLSVPTLLPSAGMARVLCTQGQFACETFGCVEAASVCDGQPDCADGSDEAHCGGPTAPTVHTLGPQIPVEGPGACSSKQFSCQSGECLSSERRCDLRHDCQDGSDEANCVDCILSPWSPWSECSRSCGLGVTFRRRDLLRNALPGGRCDRDEFDSRSCFLGACPVNGVWASWGEWSDCDAECRGGVRSRTRTCADPPPKNGGQLCPGDAVQMETCNQQPCGDARDCGPDMVFVQAGHCARGLVDPCPQTCRQLSVQRSCQSSCVEGCRCPPGLFLQEGGCVNVSQCHCFFDHDHRRPGEIFLRDNCSQCVCLDGTVTCDSVACPVKCGWSAWSPWTPCSRSCGIGMQQRFRSPSNPAAANGGAPCQGDAQEVRECHTICTTEMAVLWSDWTPWSPCSKTCFYAPDLVGTRKRFRHCNGTAQAVGCDGETVQEEECDTPLCLVEGIWTPWSAWSPCSALCDSGVQTRDRTCSKPSYGAPGCSGPLIQTRDCNTQPCRAQCPANMVYLTVEECRRKGGACPRLCLDQDTQVECTSPCRDGCHCPEGLFLQNGTCVPLSRCPCYYQGESYPQGTTVRRDSCNNCTCQEGAMVCGTEPCPGNCSWTSWSVWSSCSRTCNVGTRRRYRADAELEGQNCQGSKVEIEFCSLQPCPGSGVEWGPWSACSVPCGGGYRNRTRAGITVLGRIDFSTCNLQPCKGEVPGMCPAGKEWRECTEGPASCAELSTDDDTGHTACQPGCYCPNGTVLLNNQCVPAEACPCAVEGRIYAPGESVAKGCENCSCIGGQVANCSRAACGDVNGQWSEWTPWSKCSASCGLGLQNRYHFCTDPAPSGIGLPCLGPEREDKACQLQPCSRAGDWGFWSPWTPCTVSCGGGLRSRSRACDSPAPRGGGDYCEGPPTQVEPCHLNPCPDLDCSILEDSAYSRCGPPCPRSCDDLAHCAWACEPGCYCTGGKVLHGNGSACVEKPSCTCLDLRTGRRHSPGEVVPRADGCNNCTCSDGKLVCTNQACSVPGGWCDWAPWSPCSRTCGSEMVTRYRTCSCPKPQQGGRECEGAQEYHGDSGVQLQRRACLMTSFCPVNGGWSSWSAWSPCNACHGVSTRTRECNNPPARFGGTACPGEAHQSRQCHDGVTACNDCQGGQVSFPCGKPCPRTCEDQQPDTTCVESLGCQYACACPDGQLLQDGVCVAPSRCRCKYQMPWLGVPEERNLSSWLGLPKWEYAQPGETIYAPCQNCTCVDGHLQCRADSWCRLDGGWSSWGRWSPCSQTCGEGVQYRFRECSNPPPQNGGRGCAGGGEQQRLCWNPEECPALGGQVAPRTPQNTPAQPPGKSVRRQQLHSPGRFPQGRTLFLAPSRGGSLGPLDPLVPLQCLLWGGEQMRSRRCRQPDCRGLSTQSKTCHTHVCLEVGCPVGRLYRECLAEEGCPYSCAHLTHQMDCFSDGCEEGCHCPAGTYQHKGACVQECPCVLSEEVLQGFRRHSAETPDAPLVILTAEGRPVSAEEEVHPNSIISAACSNCSCLNGQLDCMFALCPVDGGFTAWTPWSPCSLTCGGLGNMTRTRDCARPKPANGGKDCVGPRMDIKYCQTLDCKEMTHTTIGPVPATPGTEDGGLTPWSSWTPCSKTCSDPDLPAIKTRRRFCLGGSGCPGDTVQERECNLPQCTETPVCEGRDCLGLNCTWNPWSPWSECSRSCGVGQQQRLRTYHPPGQGGHWCQDILTANLERRFCNLPACKVDGAWSKWSPWSWCDRTCGGGRSARTRTCTSPPPKNGGRHCPGEKYHVRVCNPQPCEESCPPMMHWVGCANRCPRHCWDLQEGIVCQEKEACEPGCRCPDGTLEQDGTCVPLTHCECTDAQGHSWAPGSQYDDGCNNCTCAPGGRLLCTNYSCPPIECIWSLWSSWSQCSVTCGNGLRTRFRTPTSGSWAPDCLKEQVQTHPCALDPCPPLCLHEGRETNLGSTWLLGECQQCICTPEGIYCLDITCIVHGGWTPWSPWSDCPVTCGGSVQIRTRACINPPPRNQGLPCVGPETQSQNCSTQPCLEDELCPWSAWSPCSQSCGTGLTSRTRSCVCPTASAGTEGGPCTQRSHPQETEACYLQACRDCPWSPWTPWTHCSCSFLVQQRYRNQKGWETDREPCLGLDGQFRMCNYSQCSESSCAPPFEFRACGSPCDSHCSTLKHPELCKDIPRCLPGCYYCPQVSAGEIDLWNRLGGLVRDGQQRGLLEQRGSCVPPAQCACLHPHQAGGPVFMAAGEAVLIGCKKCVCQTGELQCSSEDCQGLLPLSNWSPWTACSDCLPLVALGPRALPALLTQTEASWPSPPVQVSIQHRYRFCLDPQTGKIWRGSHSVCTAELDQQRLCVDETSACQDFCLWSGWGAWSPCRAPCSGGFRLRRRVALHSDAELRCKGLRYQSETCNMAPCPGETCEDRGKVYDANCANNCPRSCLDFWEHVECLQGQCREGCRCPEGQLLQDGSCVPIPACRCGLPTANGSVEVLPGQSAELDCHNCTCQNGSFSCPEEKCPSYGEWSAWSSCSATCGGGTTLRHRSCHENLYGAPCVAESMEGAAHCNSQPCPAGCMFSDWTAWSPCSTSCGGGVSERHRQLLSPLGEPCPSPLLQHRICHLQNCTLECPGTQVYQNCANTCPHTCSDLRPETQCLQEDCQPGCICPPGQVLQDGLCIPPEECRCVIGQAPAAPWAVNLSEEERTQEHGPGSTFRHECNTCVCRRGVFTCTQENCDVPCAWSEWTPWSPCPVTCGSGNLISRRHPIQPRMYNGAECEGPSVRQAPCALPDCACPEGEHHRPAVLSSACERSCHQIYEDLPRNCSRGTVWDGCTCLPGHYRNGSGHCVVAAHCECEEGGQMYSVSKRQVGERERFRYSVQGEINIAALLLLLLAIPPVCPVSPGFCQAHNLFFAPTAEPDRHCRHFTERRNITKGLCFLAGVEVGFCKGQCASHTNVIPEEPYLETVCDCCSYRLDPVSPVRILNLQCPGSETEPVVLPVIRGCECSSCQGGDLSKR</sequence>
<feature type="disulfide bond" evidence="13">
    <location>
        <begin position="1832"/>
        <end position="1850"/>
    </location>
</feature>
<reference evidence="20" key="1">
    <citation type="submission" date="2025-08" db="UniProtKB">
        <authorList>
            <consortium name="RefSeq"/>
        </authorList>
    </citation>
    <scope>IDENTIFICATION</scope>
    <source>
        <tissue evidence="20">Blood</tissue>
    </source>
</reference>
<accession>A0ABM3YSX1</accession>
<feature type="disulfide bond" evidence="13">
    <location>
        <begin position="1569"/>
        <end position="1584"/>
    </location>
</feature>
<keyword evidence="6" id="KW-0732">Signal</keyword>
<evidence type="ECO:0000259" key="18">
    <source>
        <dbReference type="PROSITE" id="PS51446"/>
    </source>
</evidence>
<feature type="domain" description="VWFD" evidence="17">
    <location>
        <begin position="614"/>
        <end position="785"/>
    </location>
</feature>
<feature type="disulfide bond" evidence="13">
    <location>
        <begin position="1633"/>
        <end position="1651"/>
    </location>
</feature>
<feature type="disulfide bond" evidence="13">
    <location>
        <begin position="2921"/>
        <end position="2939"/>
    </location>
</feature>
<evidence type="ECO:0000256" key="13">
    <source>
        <dbReference type="PROSITE-ProRule" id="PRU00124"/>
    </source>
</evidence>
<dbReference type="Proteomes" id="UP001652622">
    <property type="component" value="Unplaced"/>
</dbReference>
<dbReference type="PANTHER" id="PTHR11339:SF396">
    <property type="entry name" value="SCO-SPONDIN"/>
    <property type="match status" value="1"/>
</dbReference>
<keyword evidence="10 13" id="KW-1015">Disulfide bond</keyword>
<dbReference type="PRINTS" id="PR00261">
    <property type="entry name" value="LDLRECEPTOR"/>
</dbReference>
<dbReference type="SUPFAM" id="SSF49785">
    <property type="entry name" value="Galactose-binding domain-like"/>
    <property type="match status" value="2"/>
</dbReference>
<feature type="domain" description="F5/8 type C" evidence="15">
    <location>
        <begin position="2246"/>
        <end position="2405"/>
    </location>
</feature>
<comment type="caution">
    <text evidence="13">Lacks conserved residue(s) required for the propagation of feature annotation.</text>
</comment>
<keyword evidence="19" id="KW-1185">Reference proteome</keyword>
<dbReference type="Pfam" id="PF00094">
    <property type="entry name" value="VWD"/>
    <property type="match status" value="3"/>
</dbReference>
<evidence type="ECO:0000313" key="19">
    <source>
        <dbReference type="Proteomes" id="UP001652622"/>
    </source>
</evidence>
<feature type="disulfide bond" evidence="13">
    <location>
        <begin position="1713"/>
        <end position="1728"/>
    </location>
</feature>
<dbReference type="Pfam" id="PF00754">
    <property type="entry name" value="F5_F8_type_C"/>
    <property type="match status" value="2"/>
</dbReference>
<proteinExistence type="inferred from homology"/>
<feature type="disulfide bond" evidence="13">
    <location>
        <begin position="2447"/>
        <end position="2462"/>
    </location>
</feature>
<feature type="disulfide bond" evidence="13">
    <location>
        <begin position="1478"/>
        <end position="1496"/>
    </location>
</feature>
<dbReference type="CDD" id="cd00112">
    <property type="entry name" value="LDLa"/>
    <property type="match status" value="13"/>
</dbReference>
<feature type="domain" description="Pacifastin" evidence="18">
    <location>
        <begin position="4684"/>
        <end position="4718"/>
    </location>
</feature>
<evidence type="ECO:0000256" key="11">
    <source>
        <dbReference type="ARBA" id="ARBA00023180"/>
    </source>
</evidence>
<evidence type="ECO:0000256" key="2">
    <source>
        <dbReference type="ARBA" id="ARBA00009456"/>
    </source>
</evidence>
<feature type="disulfide bond" evidence="13">
    <location>
        <begin position="2933"/>
        <end position="2948"/>
    </location>
</feature>
<dbReference type="RefSeq" id="XP_060539216.1">
    <property type="nucleotide sequence ID" value="XM_060683233.1"/>
</dbReference>
<feature type="disulfide bond" evidence="13">
    <location>
        <begin position="1510"/>
        <end position="1522"/>
    </location>
</feature>
<dbReference type="PROSITE" id="PS50184">
    <property type="entry name" value="VWFC_2"/>
    <property type="match status" value="1"/>
</dbReference>
<feature type="disulfide bond" evidence="13">
    <location>
        <begin position="1795"/>
        <end position="1810"/>
    </location>
</feature>
<evidence type="ECO:0000256" key="7">
    <source>
        <dbReference type="ARBA" id="ARBA00022737"/>
    </source>
</evidence>
<evidence type="ECO:0000259" key="16">
    <source>
        <dbReference type="PROSITE" id="PS50184"/>
    </source>
</evidence>
<dbReference type="InterPro" id="IPR014853">
    <property type="entry name" value="VWF/SSPO/ZAN-like_Cys-rich_dom"/>
</dbReference>
<dbReference type="Gene3D" id="2.20.100.10">
    <property type="entry name" value="Thrombospondin type-1 (TSP1) repeat"/>
    <property type="match status" value="25"/>
</dbReference>
<feature type="disulfide bond" evidence="13">
    <location>
        <begin position="2864"/>
        <end position="2882"/>
    </location>
</feature>
<dbReference type="SUPFAM" id="SSF57567">
    <property type="entry name" value="Serine protease inhibitors"/>
    <property type="match status" value="12"/>
</dbReference>
<dbReference type="Pfam" id="PF00057">
    <property type="entry name" value="Ldl_recept_a"/>
    <property type="match status" value="12"/>
</dbReference>
<organism evidence="19 20">
    <name type="scientific">Pantherophis guttatus</name>
    <name type="common">Corn snake</name>
    <name type="synonym">Elaphe guttata</name>
    <dbReference type="NCBI Taxonomy" id="94885"/>
    <lineage>
        <taxon>Eukaryota</taxon>
        <taxon>Metazoa</taxon>
        <taxon>Chordata</taxon>
        <taxon>Craniata</taxon>
        <taxon>Vertebrata</taxon>
        <taxon>Euteleostomi</taxon>
        <taxon>Lepidosauria</taxon>
        <taxon>Squamata</taxon>
        <taxon>Bifurcata</taxon>
        <taxon>Unidentata</taxon>
        <taxon>Episquamata</taxon>
        <taxon>Toxicofera</taxon>
        <taxon>Serpentes</taxon>
        <taxon>Colubroidea</taxon>
        <taxon>Colubridae</taxon>
        <taxon>Colubrinae</taxon>
        <taxon>Pantherophis</taxon>
    </lineage>
</organism>
<evidence type="ECO:0000259" key="15">
    <source>
        <dbReference type="PROSITE" id="PS50022"/>
    </source>
</evidence>
<feature type="region of interest" description="Disordered" evidence="14">
    <location>
        <begin position="2537"/>
        <end position="2567"/>
    </location>
</feature>
<dbReference type="SUPFAM" id="SSF57603">
    <property type="entry name" value="FnI-like domain"/>
    <property type="match status" value="4"/>
</dbReference>
<evidence type="ECO:0000256" key="14">
    <source>
        <dbReference type="SAM" id="MobiDB-lite"/>
    </source>
</evidence>
<dbReference type="InterPro" id="IPR036084">
    <property type="entry name" value="Ser_inhib-like_sf"/>
</dbReference>
<dbReference type="SUPFAM" id="SSF82895">
    <property type="entry name" value="TSP-1 type 1 repeat"/>
    <property type="match status" value="26"/>
</dbReference>
<dbReference type="Pfam" id="PF00090">
    <property type="entry name" value="TSP_1"/>
    <property type="match status" value="25"/>
</dbReference>
<dbReference type="SUPFAM" id="SSF57424">
    <property type="entry name" value="LDL receptor-like module"/>
    <property type="match status" value="13"/>
</dbReference>
<dbReference type="InterPro" id="IPR050780">
    <property type="entry name" value="Mucin_vWF_Thrombospondin_sf"/>
</dbReference>
<keyword evidence="5" id="KW-0245">EGF-like domain</keyword>
<feature type="region of interest" description="Disordered" evidence="14">
    <location>
        <begin position="2735"/>
        <end position="2755"/>
    </location>
</feature>
<feature type="disulfide bond" evidence="13">
    <location>
        <begin position="1550"/>
        <end position="1562"/>
    </location>
</feature>
<dbReference type="Gene3D" id="2.10.25.10">
    <property type="entry name" value="Laminin"/>
    <property type="match status" value="13"/>
</dbReference>
<dbReference type="PROSITE" id="PS51233">
    <property type="entry name" value="VWFD"/>
    <property type="match status" value="3"/>
</dbReference>
<keyword evidence="8" id="KW-0106">Calcium</keyword>
<feature type="disulfide bond" evidence="13">
    <location>
        <begin position="1593"/>
        <end position="1611"/>
    </location>
</feature>
<feature type="disulfide bond" evidence="13">
    <location>
        <begin position="1557"/>
        <end position="1575"/>
    </location>
</feature>
<dbReference type="SMART" id="SM00192">
    <property type="entry name" value="LDLa"/>
    <property type="match status" value="14"/>
</dbReference>
<feature type="disulfide bond" evidence="13">
    <location>
        <begin position="1783"/>
        <end position="1801"/>
    </location>
</feature>
<feature type="domain" description="VWFD" evidence="17">
    <location>
        <begin position="255"/>
        <end position="428"/>
    </location>
</feature>
<dbReference type="InterPro" id="IPR000742">
    <property type="entry name" value="EGF"/>
</dbReference>
<dbReference type="InterPro" id="IPR002172">
    <property type="entry name" value="LDrepeatLR_classA_rpt"/>
</dbReference>
<dbReference type="SMART" id="SM00181">
    <property type="entry name" value="EGF"/>
    <property type="match status" value="9"/>
</dbReference>
<feature type="disulfide bond" evidence="13">
    <location>
        <begin position="1626"/>
        <end position="1638"/>
    </location>
</feature>
<dbReference type="PROSITE" id="PS50068">
    <property type="entry name" value="LDLRA_2"/>
    <property type="match status" value="14"/>
</dbReference>
<keyword evidence="11" id="KW-0325">Glycoprotein</keyword>
<comment type="function">
    <text evidence="12">Involved in the modulation of neuronal aggregation. May be involved in developmental events during the formation of the central nervous system.</text>
</comment>
<dbReference type="CDD" id="cd19941">
    <property type="entry name" value="TIL"/>
    <property type="match status" value="15"/>
</dbReference>
<dbReference type="InterPro" id="IPR001007">
    <property type="entry name" value="VWF_dom"/>
</dbReference>
<dbReference type="PROSITE" id="PS50092">
    <property type="entry name" value="TSP1"/>
    <property type="match status" value="28"/>
</dbReference>
<gene>
    <name evidence="20" type="primary">LOC117673241</name>
</gene>
<protein>
    <recommendedName>
        <fullName evidence="3">SCO-spondin</fullName>
    </recommendedName>
</protein>
<dbReference type="Pfam" id="PF01826">
    <property type="entry name" value="TIL"/>
    <property type="match status" value="10"/>
</dbReference>
<feature type="disulfide bond" evidence="13">
    <location>
        <begin position="2496"/>
        <end position="2511"/>
    </location>
</feature>
<dbReference type="InterPro" id="IPR002919">
    <property type="entry name" value="TIL_dom"/>
</dbReference>
<evidence type="ECO:0000256" key="9">
    <source>
        <dbReference type="ARBA" id="ARBA00022889"/>
    </source>
</evidence>
<evidence type="ECO:0000259" key="17">
    <source>
        <dbReference type="PROSITE" id="PS51233"/>
    </source>
</evidence>